<dbReference type="Pfam" id="PF06966">
    <property type="entry name" value="DUF1295"/>
    <property type="match status" value="1"/>
</dbReference>
<accession>A0ABS5XPR7</accession>
<feature type="transmembrane region" description="Helical" evidence="1">
    <location>
        <begin position="218"/>
        <end position="238"/>
    </location>
</feature>
<dbReference type="PANTHER" id="PTHR32251:SF17">
    <property type="entry name" value="STEROID 5-ALPHA REDUCTASE C-TERMINAL DOMAIN-CONTAINING PROTEIN"/>
    <property type="match status" value="1"/>
</dbReference>
<sequence length="297" mass="31451">MSQRPTATLITIGLALAIGAGIAAAGSSAGQTLGGIPLFGLAVAAAFLIQVVAYIPAALLRTEKFFDLTGGLTFALVTAALLAAVVPANPRAWLLAVMVVVWGVRLSVFLFLRVRASGSDGRFDDIKVQPLAFLRVWIMQGLWVAVTASAAWVGITAVPAAGATGIDGWMIAGAVIWLGGLVLEVVADAQKTAFRRDPAHKGRFIQSGVWAWSRHPNYLGEILVWIGVAVVALPAAIGWQWATILSPVFVVLLLTRVSGIPLLEKRADARWGQDSAYLAYKERTPVLIPGRGARVTR</sequence>
<evidence type="ECO:0000256" key="1">
    <source>
        <dbReference type="SAM" id="Phobius"/>
    </source>
</evidence>
<feature type="transmembrane region" description="Helical" evidence="1">
    <location>
        <begin position="65"/>
        <end position="86"/>
    </location>
</feature>
<keyword evidence="1" id="KW-0472">Membrane</keyword>
<dbReference type="PROSITE" id="PS50244">
    <property type="entry name" value="S5A_REDUCTASE"/>
    <property type="match status" value="1"/>
</dbReference>
<keyword evidence="1" id="KW-1133">Transmembrane helix</keyword>
<keyword evidence="3" id="KW-1185">Reference proteome</keyword>
<dbReference type="Proteomes" id="UP000740605">
    <property type="component" value="Unassembled WGS sequence"/>
</dbReference>
<gene>
    <name evidence="2" type="ORF">J0P97_00355</name>
</gene>
<organism evidence="2 3">
    <name type="scientific">Microbacterium flavum</name>
    <dbReference type="NCBI Taxonomy" id="415216"/>
    <lineage>
        <taxon>Bacteria</taxon>
        <taxon>Bacillati</taxon>
        <taxon>Actinomycetota</taxon>
        <taxon>Actinomycetes</taxon>
        <taxon>Micrococcales</taxon>
        <taxon>Microbacteriaceae</taxon>
        <taxon>Microbacterium</taxon>
    </lineage>
</organism>
<feature type="transmembrane region" description="Helical" evidence="1">
    <location>
        <begin position="35"/>
        <end position="53"/>
    </location>
</feature>
<name>A0ABS5XPR7_9MICO</name>
<feature type="transmembrane region" description="Helical" evidence="1">
    <location>
        <begin position="169"/>
        <end position="187"/>
    </location>
</feature>
<keyword evidence="1" id="KW-0812">Transmembrane</keyword>
<dbReference type="PANTHER" id="PTHR32251">
    <property type="entry name" value="3-OXO-5-ALPHA-STEROID 4-DEHYDROGENASE"/>
    <property type="match status" value="1"/>
</dbReference>
<proteinExistence type="predicted"/>
<feature type="transmembrane region" description="Helical" evidence="1">
    <location>
        <begin position="92"/>
        <end position="112"/>
    </location>
</feature>
<reference evidence="2 3" key="1">
    <citation type="submission" date="2021-03" db="EMBL/GenBank/DDBJ databases">
        <title>Microbacterium pauli sp. nov., isolated from microfiltered milk.</title>
        <authorList>
            <person name="Bellassi P."/>
            <person name="Fontana A."/>
            <person name="Callegari M.L."/>
            <person name="Lorenzo M."/>
            <person name="Cappa F."/>
        </authorList>
    </citation>
    <scope>NUCLEOTIDE SEQUENCE [LARGE SCALE GENOMIC DNA]</scope>
    <source>
        <strain evidence="2 3">DSM 18909</strain>
    </source>
</reference>
<comment type="caution">
    <text evidence="2">The sequence shown here is derived from an EMBL/GenBank/DDBJ whole genome shotgun (WGS) entry which is preliminary data.</text>
</comment>
<protein>
    <submittedName>
        <fullName evidence="2">DUF1295 domain-containing protein</fullName>
    </submittedName>
</protein>
<evidence type="ECO:0000313" key="2">
    <source>
        <dbReference type="EMBL" id="MBT8796526.1"/>
    </source>
</evidence>
<evidence type="ECO:0000313" key="3">
    <source>
        <dbReference type="Proteomes" id="UP000740605"/>
    </source>
</evidence>
<feature type="transmembrane region" description="Helical" evidence="1">
    <location>
        <begin position="133"/>
        <end position="157"/>
    </location>
</feature>
<dbReference type="RefSeq" id="WP_215485786.1">
    <property type="nucleotide sequence ID" value="NZ_BAAAPJ010000001.1"/>
</dbReference>
<dbReference type="Gene3D" id="1.20.120.1630">
    <property type="match status" value="1"/>
</dbReference>
<dbReference type="EMBL" id="JAFLHG010000001">
    <property type="protein sequence ID" value="MBT8796526.1"/>
    <property type="molecule type" value="Genomic_DNA"/>
</dbReference>
<dbReference type="InterPro" id="IPR010721">
    <property type="entry name" value="UstE-like"/>
</dbReference>